<feature type="compositionally biased region" description="Low complexity" evidence="1">
    <location>
        <begin position="394"/>
        <end position="405"/>
    </location>
</feature>
<dbReference type="EMBL" id="JBHRXJ010000012">
    <property type="protein sequence ID" value="MFC3529504.1"/>
    <property type="molecule type" value="Genomic_DNA"/>
</dbReference>
<evidence type="ECO:0000256" key="1">
    <source>
        <dbReference type="SAM" id="MobiDB-lite"/>
    </source>
</evidence>
<name>A0ABV7R5K1_9RHOB</name>
<dbReference type="RefSeq" id="WP_377745496.1">
    <property type="nucleotide sequence ID" value="NZ_JBHRXJ010000012.1"/>
</dbReference>
<feature type="compositionally biased region" description="Gly residues" evidence="1">
    <location>
        <begin position="527"/>
        <end position="541"/>
    </location>
</feature>
<dbReference type="Proteomes" id="UP001595721">
    <property type="component" value="Unassembled WGS sequence"/>
</dbReference>
<evidence type="ECO:0000313" key="2">
    <source>
        <dbReference type="EMBL" id="MFC3529504.1"/>
    </source>
</evidence>
<gene>
    <name evidence="2" type="ORF">ACFOMH_15095</name>
</gene>
<feature type="region of interest" description="Disordered" evidence="1">
    <location>
        <begin position="502"/>
        <end position="581"/>
    </location>
</feature>
<organism evidence="2 3">
    <name type="scientific">Paracoccus mangrovi</name>
    <dbReference type="NCBI Taxonomy" id="1715645"/>
    <lineage>
        <taxon>Bacteria</taxon>
        <taxon>Pseudomonadati</taxon>
        <taxon>Pseudomonadota</taxon>
        <taxon>Alphaproteobacteria</taxon>
        <taxon>Rhodobacterales</taxon>
        <taxon>Paracoccaceae</taxon>
        <taxon>Paracoccus</taxon>
    </lineage>
</organism>
<feature type="region of interest" description="Disordered" evidence="1">
    <location>
        <begin position="381"/>
        <end position="412"/>
    </location>
</feature>
<proteinExistence type="predicted"/>
<accession>A0ABV7R5K1</accession>
<sequence length="647" mass="72491">MMLTWSPHSGDRPDTSPKIAVDYMLNSAVRKTIAEQPLSLQRDPQPELLLGDKDIFPLGLNALPFKHRYNFATLSFHEQDISVSAFNAGDPDSRQKIAQTLKLFFEIAWAGVPVSARMQPLVGTHTHTGRLEVNIMMARGIRNENGHWRSYNAHFPRMGSSEIWDFFTDYVNLRFRWADPRAPERRKLVRLSNKILKQKAEAERLGKPFDISVPEQTVALAEDLIKQGGIKDRKYLIASMKPGLDTMGINVVQSRKNDVVFLERSTHRKWALSGLCFSQEFSPGAQFMRVYLQEPGVDPDWPAAIRRRRRQRITSLRELIHSYEERATYNSRRYGFSKRPDPDFWQILRQQPGIDLPISHPRITGGYLDGYAQPAGIEAHTADRAVSSSAKQPDSASRGSRGTTRGRARRADDHAEFIRRAENPFELFVNLGRRLARIMSNLRRRQAGRILAKAMREHFLQRWQNIGNRLETLNDGTLTPNRMASAFGRTAQADGIDRAATGIAGAGRGAGPFGPDRPLSGRDHPGGRSGGTGGNSNGGRGPEPRSDATNHKESRRAETPDRQVAGQDGTDSGRVGRTTGRQRLTRAELICRARQIAQDEGIEAPRLSFVRDEDQERLRMAFGTTVIMVNGDGNLVQDVGVSEPDLP</sequence>
<protein>
    <submittedName>
        <fullName evidence="2">Uncharacterized protein</fullName>
    </submittedName>
</protein>
<comment type="caution">
    <text evidence="2">The sequence shown here is derived from an EMBL/GenBank/DDBJ whole genome shotgun (WGS) entry which is preliminary data.</text>
</comment>
<evidence type="ECO:0000313" key="3">
    <source>
        <dbReference type="Proteomes" id="UP001595721"/>
    </source>
</evidence>
<reference evidence="3" key="1">
    <citation type="journal article" date="2019" name="Int. J. Syst. Evol. Microbiol.">
        <title>The Global Catalogue of Microorganisms (GCM) 10K type strain sequencing project: providing services to taxonomists for standard genome sequencing and annotation.</title>
        <authorList>
            <consortium name="The Broad Institute Genomics Platform"/>
            <consortium name="The Broad Institute Genome Sequencing Center for Infectious Disease"/>
            <person name="Wu L."/>
            <person name="Ma J."/>
        </authorList>
    </citation>
    <scope>NUCLEOTIDE SEQUENCE [LARGE SCALE GENOMIC DNA]</scope>
    <source>
        <strain evidence="3">KCTC 42899</strain>
    </source>
</reference>
<keyword evidence="3" id="KW-1185">Reference proteome</keyword>
<feature type="compositionally biased region" description="Basic and acidic residues" evidence="1">
    <location>
        <begin position="542"/>
        <end position="561"/>
    </location>
</feature>